<proteinExistence type="predicted"/>
<dbReference type="EMBL" id="CP139858">
    <property type="protein sequence ID" value="WQB98128.1"/>
    <property type="molecule type" value="Genomic_DNA"/>
</dbReference>
<reference evidence="1 2" key="1">
    <citation type="submission" date="2023-11" db="EMBL/GenBank/DDBJ databases">
        <authorList>
            <person name="Panchal A.K."/>
            <person name="Meaney J.S."/>
            <person name="Karas B.J."/>
            <person name="diCenzo G.C."/>
        </authorList>
    </citation>
    <scope>NUCLEOTIDE SEQUENCE [LARGE SCALE GENOMIC DNA]</scope>
    <source>
        <strain evidence="1 2">NZP2235</strain>
    </source>
</reference>
<organism evidence="1 2">
    <name type="scientific">Mesorhizobium huakuii</name>
    <dbReference type="NCBI Taxonomy" id="28104"/>
    <lineage>
        <taxon>Bacteria</taxon>
        <taxon>Pseudomonadati</taxon>
        <taxon>Pseudomonadota</taxon>
        <taxon>Alphaproteobacteria</taxon>
        <taxon>Hyphomicrobiales</taxon>
        <taxon>Phyllobacteriaceae</taxon>
        <taxon>Mesorhizobium</taxon>
    </lineage>
</organism>
<sequence>MNAFSVGGMLSSALTPSLKEAWMRLHALSVLATIGVLCSLTSVASADVKVLVKTKTYDISGTTGEALIESMDRNGPRHGFMARAIAQTSYTKDWDFDFVQIKGSCRIKQANGTLNLSFTYPHVASALLPALDKRWARFFTGVRTHEETHGAIAREMMKATEKSLTGLTTPDDTQCSKTRREARRRIDAIFDEYEGKQNAFDAREHREGGHVEYLVDALAKS</sequence>
<evidence type="ECO:0000313" key="2">
    <source>
        <dbReference type="Proteomes" id="UP001322481"/>
    </source>
</evidence>
<dbReference type="PIRSF" id="PIRSF010521">
    <property type="entry name" value="DUF922_bac"/>
    <property type="match status" value="1"/>
</dbReference>
<dbReference type="RefSeq" id="WP_322418533.1">
    <property type="nucleotide sequence ID" value="NZ_CP139858.1"/>
</dbReference>
<dbReference type="Proteomes" id="UP001322481">
    <property type="component" value="Chromosome"/>
</dbReference>
<name>A0ABZ0VMJ1_9HYPH</name>
<accession>A0ABZ0VMJ1</accession>
<dbReference type="Pfam" id="PF06037">
    <property type="entry name" value="DUF922"/>
    <property type="match status" value="1"/>
</dbReference>
<gene>
    <name evidence="1" type="ORF">U0R22_002271</name>
</gene>
<dbReference type="InterPro" id="IPR010321">
    <property type="entry name" value="DUF922"/>
</dbReference>
<keyword evidence="2" id="KW-1185">Reference proteome</keyword>
<protein>
    <submittedName>
        <fullName evidence="1">DUF922 domain-containing protein</fullName>
    </submittedName>
</protein>
<evidence type="ECO:0000313" key="1">
    <source>
        <dbReference type="EMBL" id="WQB98128.1"/>
    </source>
</evidence>